<dbReference type="Pfam" id="PF12732">
    <property type="entry name" value="YtxH"/>
    <property type="match status" value="1"/>
</dbReference>
<dbReference type="STRING" id="1465490.SAMN05444277_1041"/>
<name>A0A1I5USS1_9BACT</name>
<sequence length="73" mass="7711">MSAQKILIATLSGFVAGVAVGLMVAPASGSEIRQRIADSATDLAGNVKDKIRNFRNKAEEDLDDLAFDTGDDE</sequence>
<dbReference type="OrthoDB" id="676093at2"/>
<evidence type="ECO:0000313" key="1">
    <source>
        <dbReference type="EMBL" id="SFP97786.1"/>
    </source>
</evidence>
<dbReference type="RefSeq" id="WP_090657109.1">
    <property type="nucleotide sequence ID" value="NZ_FOXQ01000004.1"/>
</dbReference>
<dbReference type="AlphaFoldDB" id="A0A1I5USS1"/>
<accession>A0A1I5USS1</accession>
<keyword evidence="2" id="KW-1185">Reference proteome</keyword>
<dbReference type="EMBL" id="FOXQ01000004">
    <property type="protein sequence ID" value="SFP97786.1"/>
    <property type="molecule type" value="Genomic_DNA"/>
</dbReference>
<proteinExistence type="predicted"/>
<dbReference type="Proteomes" id="UP000199031">
    <property type="component" value="Unassembled WGS sequence"/>
</dbReference>
<gene>
    <name evidence="1" type="ORF">SAMN05444277_1041</name>
</gene>
<reference evidence="1 2" key="1">
    <citation type="submission" date="2016-10" db="EMBL/GenBank/DDBJ databases">
        <authorList>
            <person name="de Groot N.N."/>
        </authorList>
    </citation>
    <scope>NUCLEOTIDE SEQUENCE [LARGE SCALE GENOMIC DNA]</scope>
    <source>
        <strain evidence="1 2">DSM 28286</strain>
    </source>
</reference>
<dbReference type="InterPro" id="IPR024623">
    <property type="entry name" value="YtxH"/>
</dbReference>
<protein>
    <submittedName>
        <fullName evidence="1">YtxH-like protein</fullName>
    </submittedName>
</protein>
<evidence type="ECO:0000313" key="2">
    <source>
        <dbReference type="Proteomes" id="UP000199031"/>
    </source>
</evidence>
<organism evidence="1 2">
    <name type="scientific">Parafilimonas terrae</name>
    <dbReference type="NCBI Taxonomy" id="1465490"/>
    <lineage>
        <taxon>Bacteria</taxon>
        <taxon>Pseudomonadati</taxon>
        <taxon>Bacteroidota</taxon>
        <taxon>Chitinophagia</taxon>
        <taxon>Chitinophagales</taxon>
        <taxon>Chitinophagaceae</taxon>
        <taxon>Parafilimonas</taxon>
    </lineage>
</organism>